<dbReference type="InterPro" id="IPR008936">
    <property type="entry name" value="Rho_GTPase_activation_prot"/>
</dbReference>
<dbReference type="PANTHER" id="PTHR15228:SF20">
    <property type="entry name" value="RHO GTPASE-ACTIVATING PROTEIN 25"/>
    <property type="match status" value="1"/>
</dbReference>
<evidence type="ECO:0000259" key="4">
    <source>
        <dbReference type="PROSITE" id="PS50238"/>
    </source>
</evidence>
<evidence type="ECO:0000256" key="1">
    <source>
        <dbReference type="ARBA" id="ARBA00022468"/>
    </source>
</evidence>
<proteinExistence type="predicted"/>
<keyword evidence="1" id="KW-0343">GTPase activation</keyword>
<dbReference type="Ensembl" id="ENSGMOT00000007229.2">
    <property type="protein sequence ID" value="ENSGMOP00000007027.2"/>
    <property type="gene ID" value="ENSGMOG00000006611.2"/>
</dbReference>
<feature type="compositionally biased region" description="Low complexity" evidence="2">
    <location>
        <begin position="14"/>
        <end position="25"/>
    </location>
</feature>
<feature type="domain" description="PH" evidence="3">
    <location>
        <begin position="36"/>
        <end position="140"/>
    </location>
</feature>
<sequence length="252" mass="28551">MLPKQNTRSKSVMPGESSSSAGAGAPVPPAPGPAERPLKAGWLKRQQRSLVKNWQHRYFVLRGSTLTYHKDDRETTTQGVIQLRFSRVNELPTNSEEPGKFLFQIVPRSSRERERSPYVFMTSSQTDLEEWVRTLRRAIGTPTTGGTLFGKSLGDTVTYERRFGPQLVPILVQKCVEFIREHGLGEEGIFRLPGQDNSVRRFRDAFDAGERPSFPSDTDVHTVASLLKLYLRELPEPVVPWTWRNRSPSFPG</sequence>
<organism evidence="5 6">
    <name type="scientific">Gadus morhua</name>
    <name type="common">Atlantic cod</name>
    <dbReference type="NCBI Taxonomy" id="8049"/>
    <lineage>
        <taxon>Eukaryota</taxon>
        <taxon>Metazoa</taxon>
        <taxon>Chordata</taxon>
        <taxon>Craniata</taxon>
        <taxon>Vertebrata</taxon>
        <taxon>Euteleostomi</taxon>
        <taxon>Actinopterygii</taxon>
        <taxon>Neopterygii</taxon>
        <taxon>Teleostei</taxon>
        <taxon>Neoteleostei</taxon>
        <taxon>Acanthomorphata</taxon>
        <taxon>Zeiogadaria</taxon>
        <taxon>Gadariae</taxon>
        <taxon>Gadiformes</taxon>
        <taxon>Gadoidei</taxon>
        <taxon>Gadidae</taxon>
        <taxon>Gadus</taxon>
    </lineage>
</organism>
<dbReference type="Pfam" id="PF00620">
    <property type="entry name" value="RhoGAP"/>
    <property type="match status" value="1"/>
</dbReference>
<feature type="region of interest" description="Disordered" evidence="2">
    <location>
        <begin position="1"/>
        <end position="37"/>
    </location>
</feature>
<dbReference type="Pfam" id="PF00169">
    <property type="entry name" value="PH"/>
    <property type="match status" value="1"/>
</dbReference>
<feature type="compositionally biased region" description="Polar residues" evidence="2">
    <location>
        <begin position="1"/>
        <end position="10"/>
    </location>
</feature>
<dbReference type="GO" id="GO:0005096">
    <property type="term" value="F:GTPase activator activity"/>
    <property type="evidence" value="ECO:0007669"/>
    <property type="project" value="UniProtKB-KW"/>
</dbReference>
<dbReference type="SMART" id="SM00324">
    <property type="entry name" value="RhoGAP"/>
    <property type="match status" value="1"/>
</dbReference>
<accession>A0A8C5F5G8</accession>
<evidence type="ECO:0000256" key="2">
    <source>
        <dbReference type="SAM" id="MobiDB-lite"/>
    </source>
</evidence>
<dbReference type="OMA" id="CEDFEWY"/>
<dbReference type="Gene3D" id="1.10.555.10">
    <property type="entry name" value="Rho GTPase activation protein"/>
    <property type="match status" value="1"/>
</dbReference>
<dbReference type="GO" id="GO:0001891">
    <property type="term" value="C:phagocytic cup"/>
    <property type="evidence" value="ECO:0007669"/>
    <property type="project" value="TreeGrafter"/>
</dbReference>
<dbReference type="GO" id="GO:0051058">
    <property type="term" value="P:negative regulation of small GTPase mediated signal transduction"/>
    <property type="evidence" value="ECO:0007669"/>
    <property type="project" value="TreeGrafter"/>
</dbReference>
<dbReference type="GO" id="GO:0007165">
    <property type="term" value="P:signal transduction"/>
    <property type="evidence" value="ECO:0007669"/>
    <property type="project" value="InterPro"/>
</dbReference>
<evidence type="ECO:0000313" key="6">
    <source>
        <dbReference type="Proteomes" id="UP000694546"/>
    </source>
</evidence>
<reference evidence="5" key="2">
    <citation type="submission" date="2025-09" db="UniProtKB">
        <authorList>
            <consortium name="Ensembl"/>
        </authorList>
    </citation>
    <scope>IDENTIFICATION</scope>
</reference>
<dbReference type="PROSITE" id="PS50238">
    <property type="entry name" value="RHOGAP"/>
    <property type="match status" value="1"/>
</dbReference>
<dbReference type="GO" id="GO:0006911">
    <property type="term" value="P:phagocytosis, engulfment"/>
    <property type="evidence" value="ECO:0007669"/>
    <property type="project" value="TreeGrafter"/>
</dbReference>
<dbReference type="InterPro" id="IPR000198">
    <property type="entry name" value="RhoGAP_dom"/>
</dbReference>
<dbReference type="PROSITE" id="PS50003">
    <property type="entry name" value="PH_DOMAIN"/>
    <property type="match status" value="1"/>
</dbReference>
<dbReference type="PANTHER" id="PTHR15228">
    <property type="entry name" value="SPERMATHECAL PHYSIOLOGY VARIANT"/>
    <property type="match status" value="1"/>
</dbReference>
<name>A0A8C5F5G8_GADMO</name>
<evidence type="ECO:0000259" key="3">
    <source>
        <dbReference type="PROSITE" id="PS50003"/>
    </source>
</evidence>
<dbReference type="Gene3D" id="2.30.29.30">
    <property type="entry name" value="Pleckstrin-homology domain (PH domain)/Phosphotyrosine-binding domain (PTB)"/>
    <property type="match status" value="1"/>
</dbReference>
<dbReference type="InterPro" id="IPR051025">
    <property type="entry name" value="RhoGAP"/>
</dbReference>
<keyword evidence="6" id="KW-1185">Reference proteome</keyword>
<dbReference type="InterPro" id="IPR011993">
    <property type="entry name" value="PH-like_dom_sf"/>
</dbReference>
<dbReference type="SUPFAM" id="SSF50729">
    <property type="entry name" value="PH domain-like"/>
    <property type="match status" value="1"/>
</dbReference>
<evidence type="ECO:0000313" key="5">
    <source>
        <dbReference type="Ensembl" id="ENSGMOP00000007027.2"/>
    </source>
</evidence>
<dbReference type="GO" id="GO:0007015">
    <property type="term" value="P:actin filament organization"/>
    <property type="evidence" value="ECO:0007669"/>
    <property type="project" value="TreeGrafter"/>
</dbReference>
<evidence type="ECO:0008006" key="7">
    <source>
        <dbReference type="Google" id="ProtNLM"/>
    </source>
</evidence>
<dbReference type="SMART" id="SM00233">
    <property type="entry name" value="PH"/>
    <property type="match status" value="1"/>
</dbReference>
<dbReference type="InterPro" id="IPR001849">
    <property type="entry name" value="PH_domain"/>
</dbReference>
<feature type="domain" description="Rho-GAP" evidence="4">
    <location>
        <begin position="151"/>
        <end position="252"/>
    </location>
</feature>
<dbReference type="SUPFAM" id="SSF48350">
    <property type="entry name" value="GTPase activation domain, GAP"/>
    <property type="match status" value="1"/>
</dbReference>
<reference evidence="5" key="1">
    <citation type="submission" date="2025-08" db="UniProtKB">
        <authorList>
            <consortium name="Ensembl"/>
        </authorList>
    </citation>
    <scope>IDENTIFICATION</scope>
</reference>
<dbReference type="AlphaFoldDB" id="A0A8C5F5G8"/>
<protein>
    <recommendedName>
        <fullName evidence="7">Rho GTPase activating protein 25</fullName>
    </recommendedName>
</protein>
<dbReference type="Proteomes" id="UP000694546">
    <property type="component" value="Chromosome 11"/>
</dbReference>
<dbReference type="GeneTree" id="ENSGT00950000183015"/>